<proteinExistence type="predicted"/>
<sequence>MRGLFRRVVTSVKNKFSRNKGTKQTPLQAQPDQLAHVNASVGNPAATLVAGRSQNISQAPLTGGVANDQAAATSPTLQVALVNHMAETINCYVTGQAINNNFAIYLLQSDGITPYYPTSPLSTGTALSANCSIPIPPGTKTITVPQTAGGRIWFSVGNTLTFLLNPGPALVEPSVTNEADPNINISWAFAEFTYNSTQLYANITYVDFVAFPIALSLKNTSGNVTTVGGMTASGLDEICAGLQAQSDTDGVAGWRDLIVTSNGHNLRALGPNNGIIVHPGDFSDYYNPYVDEVWSRYTNQPLTIAASTFNASGQVSTSTGQLVLGGESFSKPTTQDVFSSNSGPFETGSSQLRNQIIPQLAAAFNRSTLLTSSTQPTAVDQFYQDRITNHYARIVHAANTGGKGYAFPYDDVEGAGGDQSGFVNDGNPELLTVTVGGL</sequence>
<accession>A0A4Z1NX55</accession>
<dbReference type="STRING" id="86259.A0A4Z1NX55"/>
<protein>
    <recommendedName>
        <fullName evidence="1">GH64 domain-containing protein</fullName>
    </recommendedName>
</protein>
<dbReference type="InterPro" id="IPR032477">
    <property type="entry name" value="Glyco_hydro_64"/>
</dbReference>
<reference evidence="2 3" key="1">
    <citation type="submission" date="2019-04" db="EMBL/GenBank/DDBJ databases">
        <title>High contiguity whole genome sequence and gene annotation resource for two Venturia nashicola isolates.</title>
        <authorList>
            <person name="Prokchorchik M."/>
            <person name="Won K."/>
            <person name="Lee Y."/>
            <person name="Choi E.D."/>
            <person name="Segonzac C."/>
            <person name="Sohn K.H."/>
        </authorList>
    </citation>
    <scope>NUCLEOTIDE SEQUENCE [LARGE SCALE GENOMIC DNA]</scope>
    <source>
        <strain evidence="2 3">PRI2</strain>
    </source>
</reference>
<organism evidence="2 3">
    <name type="scientific">Venturia nashicola</name>
    <dbReference type="NCBI Taxonomy" id="86259"/>
    <lineage>
        <taxon>Eukaryota</taxon>
        <taxon>Fungi</taxon>
        <taxon>Dikarya</taxon>
        <taxon>Ascomycota</taxon>
        <taxon>Pezizomycotina</taxon>
        <taxon>Dothideomycetes</taxon>
        <taxon>Pleosporomycetidae</taxon>
        <taxon>Venturiales</taxon>
        <taxon>Venturiaceae</taxon>
        <taxon>Venturia</taxon>
    </lineage>
</organism>
<dbReference type="InterPro" id="IPR042517">
    <property type="entry name" value="Glyco_hydro_64_N_2"/>
</dbReference>
<dbReference type="PANTHER" id="PTHR38165">
    <property type="match status" value="1"/>
</dbReference>
<comment type="caution">
    <text evidence="2">The sequence shown here is derived from an EMBL/GenBank/DDBJ whole genome shotgun (WGS) entry which is preliminary data.</text>
</comment>
<evidence type="ECO:0000313" key="3">
    <source>
        <dbReference type="Proteomes" id="UP000298493"/>
    </source>
</evidence>
<dbReference type="Gene3D" id="3.30.920.50">
    <property type="entry name" value="Beta-1,3-glucanase, C-terminal domain"/>
    <property type="match status" value="1"/>
</dbReference>
<dbReference type="AlphaFoldDB" id="A0A4Z1NX55"/>
<name>A0A4Z1NX55_9PEZI</name>
<dbReference type="Proteomes" id="UP000298493">
    <property type="component" value="Unassembled WGS sequence"/>
</dbReference>
<dbReference type="PANTHER" id="PTHR38165:SF1">
    <property type="entry name" value="GLUCANASE B"/>
    <property type="match status" value="1"/>
</dbReference>
<dbReference type="Gene3D" id="2.60.110.10">
    <property type="entry name" value="Thaumatin"/>
    <property type="match status" value="1"/>
</dbReference>
<evidence type="ECO:0000259" key="1">
    <source>
        <dbReference type="PROSITE" id="PS52006"/>
    </source>
</evidence>
<feature type="domain" description="GH64" evidence="1">
    <location>
        <begin position="90"/>
        <end position="437"/>
    </location>
</feature>
<evidence type="ECO:0000313" key="2">
    <source>
        <dbReference type="EMBL" id="TID19365.1"/>
    </source>
</evidence>
<gene>
    <name evidence="2" type="ORF">E6O75_ATG06703</name>
</gene>
<dbReference type="InterPro" id="IPR037398">
    <property type="entry name" value="Glyco_hydro_64_fam"/>
</dbReference>
<dbReference type="Pfam" id="PF16483">
    <property type="entry name" value="Glyco_hydro_64"/>
    <property type="match status" value="1"/>
</dbReference>
<dbReference type="PROSITE" id="PS52006">
    <property type="entry name" value="GH64"/>
    <property type="match status" value="1"/>
</dbReference>
<dbReference type="EMBL" id="SNSC02000012">
    <property type="protein sequence ID" value="TID19365.1"/>
    <property type="molecule type" value="Genomic_DNA"/>
</dbReference>
<keyword evidence="3" id="KW-1185">Reference proteome</keyword>
<dbReference type="InterPro" id="IPR037176">
    <property type="entry name" value="Osmotin/thaumatin-like_sf"/>
</dbReference>